<organism evidence="3">
    <name type="scientific">Vecturithrix granuli</name>
    <dbReference type="NCBI Taxonomy" id="1499967"/>
    <lineage>
        <taxon>Bacteria</taxon>
        <taxon>Candidatus Moduliflexota</taxon>
        <taxon>Candidatus Vecturitrichia</taxon>
        <taxon>Candidatus Vecturitrichales</taxon>
        <taxon>Candidatus Vecturitrichaceae</taxon>
        <taxon>Candidatus Vecturithrix</taxon>
    </lineage>
</organism>
<dbReference type="PROSITE" id="PS50005">
    <property type="entry name" value="TPR"/>
    <property type="match status" value="3"/>
</dbReference>
<dbReference type="Proteomes" id="UP000030661">
    <property type="component" value="Unassembled WGS sequence"/>
</dbReference>
<dbReference type="EMBL" id="DF820463">
    <property type="protein sequence ID" value="GAK55161.1"/>
    <property type="molecule type" value="Genomic_DNA"/>
</dbReference>
<dbReference type="AlphaFoldDB" id="A0A0S6WAD2"/>
<sequence>MMMSPFLMISIIVLVGLIGIVSGAIWLRQYVRFAAKLHYDKGVAYLQTADYTRAEEEFSAALKRQSGMLEARYGLGCTYVQQQRYREGIAMLKEVVKARPQNGVAYYNLGMAYIAIGNLDDAQEVLKTALQFKPTMKEIHFNLSNVFLEKGDVKQASIYCENALKLDHDYVKAQELQKQLAEIRYVAPINLKLIRKALQDFDQNDAEFLIKL</sequence>
<reference evidence="3" key="1">
    <citation type="journal article" date="2015" name="PeerJ">
        <title>First genomic representation of candidate bacterial phylum KSB3 points to enhanced environmental sensing as a trigger of wastewater bulking.</title>
        <authorList>
            <person name="Sekiguchi Y."/>
            <person name="Ohashi A."/>
            <person name="Parks D.H."/>
            <person name="Yamauchi T."/>
            <person name="Tyson G.W."/>
            <person name="Hugenholtz P."/>
        </authorList>
    </citation>
    <scope>NUCLEOTIDE SEQUENCE [LARGE SCALE GENOMIC DNA]</scope>
</reference>
<evidence type="ECO:0000313" key="3">
    <source>
        <dbReference type="EMBL" id="GAK55161.1"/>
    </source>
</evidence>
<name>A0A0S6WAD2_VECG1</name>
<feature type="transmembrane region" description="Helical" evidence="2">
    <location>
        <begin position="6"/>
        <end position="27"/>
    </location>
</feature>
<dbReference type="PROSITE" id="PS50293">
    <property type="entry name" value="TPR_REGION"/>
    <property type="match status" value="1"/>
</dbReference>
<dbReference type="Pfam" id="PF13432">
    <property type="entry name" value="TPR_16"/>
    <property type="match status" value="1"/>
</dbReference>
<dbReference type="SUPFAM" id="SSF48452">
    <property type="entry name" value="TPR-like"/>
    <property type="match status" value="1"/>
</dbReference>
<feature type="repeat" description="TPR" evidence="1">
    <location>
        <begin position="35"/>
        <end position="68"/>
    </location>
</feature>
<keyword evidence="4" id="KW-1185">Reference proteome</keyword>
<feature type="repeat" description="TPR" evidence="1">
    <location>
        <begin position="69"/>
        <end position="102"/>
    </location>
</feature>
<dbReference type="HOGENOM" id="CLU_1302888_0_0_0"/>
<keyword evidence="2" id="KW-0472">Membrane</keyword>
<dbReference type="InterPro" id="IPR019734">
    <property type="entry name" value="TPR_rpt"/>
</dbReference>
<keyword evidence="2" id="KW-0812">Transmembrane</keyword>
<accession>A0A0S6WAD2</accession>
<dbReference type="PANTHER" id="PTHR44216">
    <property type="entry name" value="PROTEIN O-MANNOSYL-TRANSFERASE TMTC2"/>
    <property type="match status" value="1"/>
</dbReference>
<dbReference type="eggNOG" id="COG0457">
    <property type="taxonomic scope" value="Bacteria"/>
</dbReference>
<proteinExistence type="predicted"/>
<dbReference type="InterPro" id="IPR052384">
    <property type="entry name" value="TMTC_O-mannosyltransferase"/>
</dbReference>
<protein>
    <submittedName>
        <fullName evidence="3">UPI00006C21E7 related cluster</fullName>
    </submittedName>
</protein>
<keyword evidence="1" id="KW-0802">TPR repeat</keyword>
<evidence type="ECO:0000256" key="1">
    <source>
        <dbReference type="PROSITE-ProRule" id="PRU00339"/>
    </source>
</evidence>
<dbReference type="Pfam" id="PF13181">
    <property type="entry name" value="TPR_8"/>
    <property type="match status" value="1"/>
</dbReference>
<dbReference type="Pfam" id="PF14559">
    <property type="entry name" value="TPR_19"/>
    <property type="match status" value="1"/>
</dbReference>
<evidence type="ECO:0000313" key="4">
    <source>
        <dbReference type="Proteomes" id="UP000030661"/>
    </source>
</evidence>
<dbReference type="GO" id="GO:0000030">
    <property type="term" value="F:mannosyltransferase activity"/>
    <property type="evidence" value="ECO:0007669"/>
    <property type="project" value="TreeGrafter"/>
</dbReference>
<dbReference type="PANTHER" id="PTHR44216:SF3">
    <property type="entry name" value="PROTEIN O-MANNOSYL-TRANSFERASE TMTC2"/>
    <property type="match status" value="1"/>
</dbReference>
<dbReference type="InterPro" id="IPR011990">
    <property type="entry name" value="TPR-like_helical_dom_sf"/>
</dbReference>
<dbReference type="GO" id="GO:0035269">
    <property type="term" value="P:protein O-linked glycosylation via mannose"/>
    <property type="evidence" value="ECO:0007669"/>
    <property type="project" value="TreeGrafter"/>
</dbReference>
<feature type="repeat" description="TPR" evidence="1">
    <location>
        <begin position="103"/>
        <end position="136"/>
    </location>
</feature>
<evidence type="ECO:0000256" key="2">
    <source>
        <dbReference type="SAM" id="Phobius"/>
    </source>
</evidence>
<keyword evidence="2" id="KW-1133">Transmembrane helix</keyword>
<dbReference type="Gene3D" id="1.25.40.10">
    <property type="entry name" value="Tetratricopeptide repeat domain"/>
    <property type="match status" value="2"/>
</dbReference>
<gene>
    <name evidence="3" type="ORF">U27_01993</name>
</gene>
<dbReference type="SMART" id="SM00028">
    <property type="entry name" value="TPR"/>
    <property type="match status" value="4"/>
</dbReference>
<dbReference type="STRING" id="1499967.U27_01993"/>